<dbReference type="PROSITE" id="PS50072">
    <property type="entry name" value="CSA_PPIASE_2"/>
    <property type="match status" value="1"/>
</dbReference>
<dbReference type="PANTHER" id="PTHR45625">
    <property type="entry name" value="PEPTIDYL-PROLYL CIS-TRANS ISOMERASE-RELATED"/>
    <property type="match status" value="1"/>
</dbReference>
<dbReference type="InterPro" id="IPR044666">
    <property type="entry name" value="Cyclophilin_A-like"/>
</dbReference>
<dbReference type="SUPFAM" id="SSF50891">
    <property type="entry name" value="Cyclophilin-like"/>
    <property type="match status" value="1"/>
</dbReference>
<dbReference type="CDD" id="cd01925">
    <property type="entry name" value="cyclophilin_CeCYP16-like"/>
    <property type="match status" value="1"/>
</dbReference>
<accession>A0A6A6P0W3</accession>
<dbReference type="GO" id="GO:0071013">
    <property type="term" value="C:catalytic step 2 spliceosome"/>
    <property type="evidence" value="ECO:0007669"/>
    <property type="project" value="TreeGrafter"/>
</dbReference>
<dbReference type="PRINTS" id="PR00153">
    <property type="entry name" value="CSAPPISMRASE"/>
</dbReference>
<dbReference type="PANTHER" id="PTHR45625:SF6">
    <property type="entry name" value="SPLICEOSOME-ASSOCIATED PROTEIN CWC27 HOMOLOG"/>
    <property type="match status" value="1"/>
</dbReference>
<evidence type="ECO:0000313" key="7">
    <source>
        <dbReference type="EMBL" id="KAF2457103.1"/>
    </source>
</evidence>
<dbReference type="Proteomes" id="UP000799766">
    <property type="component" value="Unassembled WGS sequence"/>
</dbReference>
<feature type="compositionally biased region" description="Low complexity" evidence="5">
    <location>
        <begin position="269"/>
        <end position="278"/>
    </location>
</feature>
<evidence type="ECO:0000256" key="4">
    <source>
        <dbReference type="ARBA" id="ARBA00038509"/>
    </source>
</evidence>
<dbReference type="GO" id="GO:0006457">
    <property type="term" value="P:protein folding"/>
    <property type="evidence" value="ECO:0007669"/>
    <property type="project" value="InterPro"/>
</dbReference>
<name>A0A6A6P0W3_9PEZI</name>
<gene>
    <name evidence="7" type="ORF">BDY21DRAFT_344943</name>
</gene>
<comment type="similarity">
    <text evidence="4">Belongs to the cyclophilin-type PPIase family. CWC27 subfamily.</text>
</comment>
<protein>
    <submittedName>
        <fullName evidence="7">Cyclophilin-like domain-containing protein</fullName>
    </submittedName>
</protein>
<evidence type="ECO:0000256" key="5">
    <source>
        <dbReference type="SAM" id="MobiDB-lite"/>
    </source>
</evidence>
<evidence type="ECO:0000256" key="3">
    <source>
        <dbReference type="ARBA" id="ARBA00023242"/>
    </source>
</evidence>
<feature type="compositionally biased region" description="Basic and acidic residues" evidence="5">
    <location>
        <begin position="183"/>
        <end position="194"/>
    </location>
</feature>
<keyword evidence="8" id="KW-1185">Reference proteome</keyword>
<dbReference type="Gene3D" id="2.40.100.10">
    <property type="entry name" value="Cyclophilin-like"/>
    <property type="match status" value="1"/>
</dbReference>
<organism evidence="7 8">
    <name type="scientific">Lineolata rhizophorae</name>
    <dbReference type="NCBI Taxonomy" id="578093"/>
    <lineage>
        <taxon>Eukaryota</taxon>
        <taxon>Fungi</taxon>
        <taxon>Dikarya</taxon>
        <taxon>Ascomycota</taxon>
        <taxon>Pezizomycotina</taxon>
        <taxon>Dothideomycetes</taxon>
        <taxon>Dothideomycetes incertae sedis</taxon>
        <taxon>Lineolatales</taxon>
        <taxon>Lineolataceae</taxon>
        <taxon>Lineolata</taxon>
    </lineage>
</organism>
<feature type="region of interest" description="Disordered" evidence="5">
    <location>
        <begin position="183"/>
        <end position="438"/>
    </location>
</feature>
<dbReference type="OrthoDB" id="442970at2759"/>
<dbReference type="Pfam" id="PF00160">
    <property type="entry name" value="Pro_isomerase"/>
    <property type="match status" value="1"/>
</dbReference>
<proteinExistence type="inferred from homology"/>
<comment type="catalytic activity">
    <reaction evidence="1">
        <text>[protein]-peptidylproline (omega=180) = [protein]-peptidylproline (omega=0)</text>
        <dbReference type="Rhea" id="RHEA:16237"/>
        <dbReference type="Rhea" id="RHEA-COMP:10747"/>
        <dbReference type="Rhea" id="RHEA-COMP:10748"/>
        <dbReference type="ChEBI" id="CHEBI:83833"/>
        <dbReference type="ChEBI" id="CHEBI:83834"/>
        <dbReference type="EC" id="5.2.1.8"/>
    </reaction>
</comment>
<feature type="compositionally biased region" description="Basic and acidic residues" evidence="5">
    <location>
        <begin position="404"/>
        <end position="433"/>
    </location>
</feature>
<feature type="compositionally biased region" description="Basic and acidic residues" evidence="5">
    <location>
        <begin position="319"/>
        <end position="328"/>
    </location>
</feature>
<dbReference type="PROSITE" id="PS00170">
    <property type="entry name" value="CSA_PPIASE_1"/>
    <property type="match status" value="1"/>
</dbReference>
<comment type="subcellular location">
    <subcellularLocation>
        <location evidence="2">Nucleus</location>
    </subcellularLocation>
</comment>
<feature type="domain" description="PPIase cyclophilin-type" evidence="6">
    <location>
        <begin position="18"/>
        <end position="171"/>
    </location>
</feature>
<dbReference type="InterPro" id="IPR029000">
    <property type="entry name" value="Cyclophilin-like_dom_sf"/>
</dbReference>
<dbReference type="InterPro" id="IPR020892">
    <property type="entry name" value="Cyclophilin-type_PPIase_CS"/>
</dbReference>
<evidence type="ECO:0000256" key="1">
    <source>
        <dbReference type="ARBA" id="ARBA00000971"/>
    </source>
</evidence>
<dbReference type="EMBL" id="MU001681">
    <property type="protein sequence ID" value="KAF2457103.1"/>
    <property type="molecule type" value="Genomic_DNA"/>
</dbReference>
<sequence>MSSMYNLEPPPTAKVVLHTTSGDISLELFGKQTPLATRNFLQHCLDGYYTNTVFHRLVPGFILQGGDPTGTGAGGVSVYNGGEPFKDEFHSRLKFNRRGQLGLANTGRKDDNGSQFFITLGSTPELQGKNTLFGRVEGDTIYNVAKMGEAELAEEGGDRPLYPTRITGAEILVNPFEDMVKKEEVKPSKGEEKPAKKKQKKKGGKALLSFGADEEGDEGDLAVPVVKKPKFNPLLVAGGEKKDSEHSLAASRAPESKTAPKPVEKPSRRQPSLSRSPSPAAPPRKSTKLPLPTTSSKRRSPSRSRSPSSSSDSSSFSVSERKPSRLDRTNAQIAELMASMRRDAGLPRNEVTSQKKQPSARDAWTPKNSKPARKRGKAQTAAEEAESLAKLDAFRRKLVAAQAAREKPTGKDKMDVEGREAGKKKEETEKAAAEDLDEDDPDAKLCDLHFIANCQSCSAWDEAEKEGQDEDEDDMSWLAHKLSFAKDRLGKDLEWKRKNEEELVVYDPREREKEFKRAKKG</sequence>
<keyword evidence="3" id="KW-0539">Nucleus</keyword>
<evidence type="ECO:0000256" key="2">
    <source>
        <dbReference type="ARBA" id="ARBA00004123"/>
    </source>
</evidence>
<evidence type="ECO:0000313" key="8">
    <source>
        <dbReference type="Proteomes" id="UP000799766"/>
    </source>
</evidence>
<feature type="compositionally biased region" description="Low complexity" evidence="5">
    <location>
        <begin position="303"/>
        <end position="318"/>
    </location>
</feature>
<evidence type="ECO:0000259" key="6">
    <source>
        <dbReference type="PROSITE" id="PS50072"/>
    </source>
</evidence>
<dbReference type="GO" id="GO:0003755">
    <property type="term" value="F:peptidyl-prolyl cis-trans isomerase activity"/>
    <property type="evidence" value="ECO:0007669"/>
    <property type="project" value="UniProtKB-EC"/>
</dbReference>
<feature type="compositionally biased region" description="Basic residues" evidence="5">
    <location>
        <begin position="195"/>
        <end position="204"/>
    </location>
</feature>
<reference evidence="7" key="1">
    <citation type="journal article" date="2020" name="Stud. Mycol.">
        <title>101 Dothideomycetes genomes: a test case for predicting lifestyles and emergence of pathogens.</title>
        <authorList>
            <person name="Haridas S."/>
            <person name="Albert R."/>
            <person name="Binder M."/>
            <person name="Bloem J."/>
            <person name="Labutti K."/>
            <person name="Salamov A."/>
            <person name="Andreopoulos B."/>
            <person name="Baker S."/>
            <person name="Barry K."/>
            <person name="Bills G."/>
            <person name="Bluhm B."/>
            <person name="Cannon C."/>
            <person name="Castanera R."/>
            <person name="Culley D."/>
            <person name="Daum C."/>
            <person name="Ezra D."/>
            <person name="Gonzalez J."/>
            <person name="Henrissat B."/>
            <person name="Kuo A."/>
            <person name="Liang C."/>
            <person name="Lipzen A."/>
            <person name="Lutzoni F."/>
            <person name="Magnuson J."/>
            <person name="Mondo S."/>
            <person name="Nolan M."/>
            <person name="Ohm R."/>
            <person name="Pangilinan J."/>
            <person name="Park H.-J."/>
            <person name="Ramirez L."/>
            <person name="Alfaro M."/>
            <person name="Sun H."/>
            <person name="Tritt A."/>
            <person name="Yoshinaga Y."/>
            <person name="Zwiers L.-H."/>
            <person name="Turgeon B."/>
            <person name="Goodwin S."/>
            <person name="Spatafora J."/>
            <person name="Crous P."/>
            <person name="Grigoriev I."/>
        </authorList>
    </citation>
    <scope>NUCLEOTIDE SEQUENCE</scope>
    <source>
        <strain evidence="7">ATCC 16933</strain>
    </source>
</reference>
<dbReference type="AlphaFoldDB" id="A0A6A6P0W3"/>
<dbReference type="InterPro" id="IPR002130">
    <property type="entry name" value="Cyclophilin-type_PPIase_dom"/>
</dbReference>